<evidence type="ECO:0000313" key="12">
    <source>
        <dbReference type="EMBL" id="RQX19141.1"/>
    </source>
</evidence>
<dbReference type="OrthoDB" id="9796770at2"/>
<comment type="caution">
    <text evidence="12">The sequence shown here is derived from an EMBL/GenBank/DDBJ whole genome shotgun (WGS) entry which is preliminary data.</text>
</comment>
<feature type="active site" description="Proton donor" evidence="9">
    <location>
        <position position="299"/>
    </location>
</feature>
<gene>
    <name evidence="12" type="primary">pip</name>
    <name evidence="12" type="ORF">DDE19_05395</name>
</gene>
<evidence type="ECO:0000256" key="1">
    <source>
        <dbReference type="ARBA" id="ARBA00001585"/>
    </source>
</evidence>
<sequence length="320" mass="34987">MGELYPPIEPYETGMLDVGDGNLVYWEVSGSPAGKPALVVHGGPGSGCGAGSRRHFNPDRYRIVLFDQRGCGRSTPHASDPTTDMRHNTTWHLIADMERLRGHLGIDSWLLYGGSWGSTLILAYAQQHPRRVSEIVIAAVTMTRRSEIDWLYRGVGRFFPEQWERFLNGAPGTPRDGDVVAAYAGLMEHPDPAVREKATADWCAWEDAVLSGETGGAANPYGDRSSAERLAFVRICAHYFSHGAWLEDGVLLHDAGRLAGVPGVLIHGRLDLGGPLQTAWELHRAWPGAVLVVVENAGHLGSAETREHVLRALDRFAVND</sequence>
<evidence type="ECO:0000256" key="9">
    <source>
        <dbReference type="PIRSR" id="PIRSR006431-1"/>
    </source>
</evidence>
<organism evidence="12 13">
    <name type="scientific">Micromonospora ureilytica</name>
    <dbReference type="NCBI Taxonomy" id="709868"/>
    <lineage>
        <taxon>Bacteria</taxon>
        <taxon>Bacillati</taxon>
        <taxon>Actinomycetota</taxon>
        <taxon>Actinomycetes</taxon>
        <taxon>Micromonosporales</taxon>
        <taxon>Micromonosporaceae</taxon>
        <taxon>Micromonospora</taxon>
    </lineage>
</organism>
<evidence type="ECO:0000256" key="4">
    <source>
        <dbReference type="ARBA" id="ARBA00022438"/>
    </source>
</evidence>
<feature type="active site" evidence="9">
    <location>
        <position position="271"/>
    </location>
</feature>
<dbReference type="InterPro" id="IPR029058">
    <property type="entry name" value="AB_hydrolase_fold"/>
</dbReference>
<dbReference type="RefSeq" id="WP_124816731.1">
    <property type="nucleotide sequence ID" value="NZ_QDGB01000169.1"/>
</dbReference>
<dbReference type="PIRSF" id="PIRSF006431">
    <property type="entry name" value="Pept_S33"/>
    <property type="match status" value="1"/>
</dbReference>
<evidence type="ECO:0000256" key="6">
    <source>
        <dbReference type="ARBA" id="ARBA00022670"/>
    </source>
</evidence>
<dbReference type="GO" id="GO:0004177">
    <property type="term" value="F:aminopeptidase activity"/>
    <property type="evidence" value="ECO:0007669"/>
    <property type="project" value="UniProtKB-UniRule"/>
</dbReference>
<feature type="domain" description="AB hydrolase-1" evidence="11">
    <location>
        <begin position="38"/>
        <end position="301"/>
    </location>
</feature>
<dbReference type="Gene3D" id="3.40.50.1820">
    <property type="entry name" value="alpha/beta hydrolase"/>
    <property type="match status" value="1"/>
</dbReference>
<dbReference type="PRINTS" id="PR00111">
    <property type="entry name" value="ABHYDROLASE"/>
</dbReference>
<feature type="active site" description="Nucleophile" evidence="9">
    <location>
        <position position="115"/>
    </location>
</feature>
<dbReference type="EMBL" id="QDGB01000169">
    <property type="protein sequence ID" value="RQX19141.1"/>
    <property type="molecule type" value="Genomic_DNA"/>
</dbReference>
<dbReference type="NCBIfam" id="TIGR01249">
    <property type="entry name" value="pro_imino_pep_1"/>
    <property type="match status" value="1"/>
</dbReference>
<dbReference type="PRINTS" id="PR00793">
    <property type="entry name" value="PROAMNOPTASE"/>
</dbReference>
<keyword evidence="4 8" id="KW-0031">Aminopeptidase</keyword>
<dbReference type="GO" id="GO:0006508">
    <property type="term" value="P:proteolysis"/>
    <property type="evidence" value="ECO:0007669"/>
    <property type="project" value="UniProtKB-KW"/>
</dbReference>
<dbReference type="Proteomes" id="UP000278981">
    <property type="component" value="Unassembled WGS sequence"/>
</dbReference>
<evidence type="ECO:0000256" key="10">
    <source>
        <dbReference type="RuleBase" id="RU003421"/>
    </source>
</evidence>
<evidence type="ECO:0000256" key="5">
    <source>
        <dbReference type="ARBA" id="ARBA00022490"/>
    </source>
</evidence>
<comment type="catalytic activity">
    <reaction evidence="1 8 10">
        <text>Release of N-terminal proline from a peptide.</text>
        <dbReference type="EC" id="3.4.11.5"/>
    </reaction>
</comment>
<reference evidence="12 13" key="1">
    <citation type="submission" date="2018-04" db="EMBL/GenBank/DDBJ databases">
        <title>Micromonosporas from Atacama Desert.</title>
        <authorList>
            <person name="Carro L."/>
            <person name="Klenk H.-P."/>
            <person name="Goodfellow M."/>
        </authorList>
    </citation>
    <scope>NUCLEOTIDE SEQUENCE [LARGE SCALE GENOMIC DNA]</scope>
    <source>
        <strain evidence="12 13">LB19</strain>
    </source>
</reference>
<dbReference type="PANTHER" id="PTHR43722">
    <property type="entry name" value="PROLINE IMINOPEPTIDASE"/>
    <property type="match status" value="1"/>
</dbReference>
<comment type="similarity">
    <text evidence="3 8 10">Belongs to the peptidase S33 family.</text>
</comment>
<dbReference type="EC" id="3.4.11.5" evidence="8 10"/>
<dbReference type="PANTHER" id="PTHR43722:SF1">
    <property type="entry name" value="PROLINE IMINOPEPTIDASE"/>
    <property type="match status" value="1"/>
</dbReference>
<evidence type="ECO:0000256" key="2">
    <source>
        <dbReference type="ARBA" id="ARBA00004496"/>
    </source>
</evidence>
<dbReference type="InterPro" id="IPR000073">
    <property type="entry name" value="AB_hydrolase_1"/>
</dbReference>
<keyword evidence="7 8" id="KW-0378">Hydrolase</keyword>
<evidence type="ECO:0000256" key="7">
    <source>
        <dbReference type="ARBA" id="ARBA00022801"/>
    </source>
</evidence>
<proteinExistence type="inferred from homology"/>
<keyword evidence="5 8" id="KW-0963">Cytoplasm</keyword>
<name>A0A3N9Y1B3_9ACTN</name>
<comment type="subcellular location">
    <subcellularLocation>
        <location evidence="2 8">Cytoplasm</location>
    </subcellularLocation>
</comment>
<dbReference type="AlphaFoldDB" id="A0A3N9Y1B3"/>
<dbReference type="InterPro" id="IPR005944">
    <property type="entry name" value="Pro_iminopeptidase"/>
</dbReference>
<evidence type="ECO:0000313" key="13">
    <source>
        <dbReference type="Proteomes" id="UP000278981"/>
    </source>
</evidence>
<dbReference type="GO" id="GO:0005737">
    <property type="term" value="C:cytoplasm"/>
    <property type="evidence" value="ECO:0007669"/>
    <property type="project" value="UniProtKB-SubCell"/>
</dbReference>
<accession>A0A3N9Y1B3</accession>
<dbReference type="InterPro" id="IPR002410">
    <property type="entry name" value="Peptidase_S33"/>
</dbReference>
<dbReference type="Pfam" id="PF00561">
    <property type="entry name" value="Abhydrolase_1"/>
    <property type="match status" value="1"/>
</dbReference>
<evidence type="ECO:0000256" key="3">
    <source>
        <dbReference type="ARBA" id="ARBA00010088"/>
    </source>
</evidence>
<protein>
    <recommendedName>
        <fullName evidence="8 10">Proline iminopeptidase</fullName>
        <shortName evidence="8">PIP</shortName>
        <ecNumber evidence="8 10">3.4.11.5</ecNumber>
    </recommendedName>
    <alternativeName>
        <fullName evidence="8">Prolyl aminopeptidase</fullName>
    </alternativeName>
</protein>
<evidence type="ECO:0000259" key="11">
    <source>
        <dbReference type="Pfam" id="PF00561"/>
    </source>
</evidence>
<evidence type="ECO:0000256" key="8">
    <source>
        <dbReference type="PIRNR" id="PIRNR006431"/>
    </source>
</evidence>
<dbReference type="SUPFAM" id="SSF53474">
    <property type="entry name" value="alpha/beta-Hydrolases"/>
    <property type="match status" value="1"/>
</dbReference>
<keyword evidence="6 8" id="KW-0645">Protease</keyword>